<dbReference type="AlphaFoldDB" id="A0A660LCN4"/>
<feature type="region of interest" description="Disordered" evidence="7">
    <location>
        <begin position="53"/>
        <end position="75"/>
    </location>
</feature>
<keyword evidence="3" id="KW-1003">Cell membrane</keyword>
<keyword evidence="5 8" id="KW-1133">Transmembrane helix</keyword>
<keyword evidence="11" id="KW-1185">Reference proteome</keyword>
<dbReference type="Proteomes" id="UP000278962">
    <property type="component" value="Unassembled WGS sequence"/>
</dbReference>
<sequence length="672" mass="69204">MCERAVTTTIPGMLERLGKLTASRPKRTLVLLLAFIVLAGVVGGPVAGRMQGGDGFTSQASESAQAERQLERATGEATAPGIVLIARDGQAQAAADTLGQVAGVARAEVGPRSQDGATRLVTGTLRAGVDDEVVAEDVLAAFEDRRDVTVGGGAVMGAQLGETISEDLGRAEMLAFPLLLLLSLLFFRGRAAALPLVVGITTVLGTFLVLTGVNELYGLNVFALNLVIGLGLGLAIDYTLFLVTRFREELRAGAEPRAAVRTTMLTAGRTVAFSAATVAAALGALTLFPLGFAESMGIAGASVAVVAGVASLIVSPALLALWGRTLLPKRDVADGTDRWHRLAHAVMRRPGAIALVTAAVMLVAAFPAVGVQWTPVDGTALPTDKSARVVFDAIERDFGGSGSTPVTVAATSASPDAVRAFAEQIGAEAQALPGDTWRLTVDVPGDPTGERARDTVAGIRALDPPFATAVTGPAAKFIDQQATIGSRLPLAIGVLGLLTFALLWLMTGSVVLPLKAIVMNALTVGAALAPLVLLYDGVEPTDFLVAAALIFALSTDYGVFLLGRIKEARDHGESEREAVAVGIARTGKVVTAAAILLAVAIGAFSTSSIPFIQQIGIAVATGVLLDAFIVRTLLVPSLMALLGKWNWCSPKPLRRLHARVGISEGGPAPAAA</sequence>
<feature type="compositionally biased region" description="Polar residues" evidence="7">
    <location>
        <begin position="56"/>
        <end position="66"/>
    </location>
</feature>
<dbReference type="EMBL" id="RBIL01000001">
    <property type="protein sequence ID" value="RKQ92116.1"/>
    <property type="molecule type" value="Genomic_DNA"/>
</dbReference>
<evidence type="ECO:0000256" key="7">
    <source>
        <dbReference type="SAM" id="MobiDB-lite"/>
    </source>
</evidence>
<evidence type="ECO:0000256" key="2">
    <source>
        <dbReference type="ARBA" id="ARBA00010157"/>
    </source>
</evidence>
<feature type="domain" description="Membrane transport protein MMPL" evidence="9">
    <location>
        <begin position="87"/>
        <end position="352"/>
    </location>
</feature>
<dbReference type="PANTHER" id="PTHR33406:SF11">
    <property type="entry name" value="MEMBRANE PROTEIN SCO6666-RELATED"/>
    <property type="match status" value="1"/>
</dbReference>
<protein>
    <submittedName>
        <fullName evidence="10">RND superfamily putative drug exporter</fullName>
    </submittedName>
</protein>
<comment type="caution">
    <text evidence="10">The sequence shown here is derived from an EMBL/GenBank/DDBJ whole genome shotgun (WGS) entry which is preliminary data.</text>
</comment>
<organism evidence="10 11">
    <name type="scientific">Solirubrobacter pauli</name>
    <dbReference type="NCBI Taxonomy" id="166793"/>
    <lineage>
        <taxon>Bacteria</taxon>
        <taxon>Bacillati</taxon>
        <taxon>Actinomycetota</taxon>
        <taxon>Thermoleophilia</taxon>
        <taxon>Solirubrobacterales</taxon>
        <taxon>Solirubrobacteraceae</taxon>
        <taxon>Solirubrobacter</taxon>
    </lineage>
</organism>
<gene>
    <name evidence="10" type="ORF">C8N24_1955</name>
</gene>
<evidence type="ECO:0000256" key="6">
    <source>
        <dbReference type="ARBA" id="ARBA00023136"/>
    </source>
</evidence>
<evidence type="ECO:0000256" key="3">
    <source>
        <dbReference type="ARBA" id="ARBA00022475"/>
    </source>
</evidence>
<dbReference type="GO" id="GO:0005886">
    <property type="term" value="C:plasma membrane"/>
    <property type="evidence" value="ECO:0007669"/>
    <property type="project" value="UniProtKB-SubCell"/>
</dbReference>
<dbReference type="PANTHER" id="PTHR33406">
    <property type="entry name" value="MEMBRANE PROTEIN MJ1562-RELATED"/>
    <property type="match status" value="1"/>
</dbReference>
<feature type="domain" description="Membrane transport protein MMPL" evidence="9">
    <location>
        <begin position="425"/>
        <end position="651"/>
    </location>
</feature>
<feature type="transmembrane region" description="Helical" evidence="8">
    <location>
        <begin position="351"/>
        <end position="373"/>
    </location>
</feature>
<feature type="transmembrane region" description="Helical" evidence="8">
    <location>
        <begin position="194"/>
        <end position="213"/>
    </location>
</feature>
<feature type="transmembrane region" description="Helical" evidence="8">
    <location>
        <begin position="517"/>
        <end position="537"/>
    </location>
</feature>
<reference evidence="10 11" key="1">
    <citation type="submission" date="2018-10" db="EMBL/GenBank/DDBJ databases">
        <title>Genomic Encyclopedia of Archaeal and Bacterial Type Strains, Phase II (KMG-II): from individual species to whole genera.</title>
        <authorList>
            <person name="Goeker M."/>
        </authorList>
    </citation>
    <scope>NUCLEOTIDE SEQUENCE [LARGE SCALE GENOMIC DNA]</scope>
    <source>
        <strain evidence="10 11">DSM 14954</strain>
    </source>
</reference>
<evidence type="ECO:0000313" key="10">
    <source>
        <dbReference type="EMBL" id="RKQ92116.1"/>
    </source>
</evidence>
<evidence type="ECO:0000256" key="5">
    <source>
        <dbReference type="ARBA" id="ARBA00022989"/>
    </source>
</evidence>
<name>A0A660LCN4_9ACTN</name>
<feature type="transmembrane region" description="Helical" evidence="8">
    <location>
        <begin position="29"/>
        <end position="48"/>
    </location>
</feature>
<keyword evidence="6 8" id="KW-0472">Membrane</keyword>
<feature type="transmembrane region" description="Helical" evidence="8">
    <location>
        <begin position="219"/>
        <end position="243"/>
    </location>
</feature>
<comment type="subcellular location">
    <subcellularLocation>
        <location evidence="1">Cell membrane</location>
        <topology evidence="1">Multi-pass membrane protein</topology>
    </subcellularLocation>
</comment>
<feature type="transmembrane region" description="Helical" evidence="8">
    <location>
        <begin position="488"/>
        <end position="505"/>
    </location>
</feature>
<feature type="transmembrane region" description="Helical" evidence="8">
    <location>
        <begin position="168"/>
        <end position="187"/>
    </location>
</feature>
<keyword evidence="4 8" id="KW-0812">Transmembrane</keyword>
<dbReference type="InterPro" id="IPR050545">
    <property type="entry name" value="Mycobact_MmpL"/>
</dbReference>
<feature type="transmembrane region" description="Helical" evidence="8">
    <location>
        <begin position="298"/>
        <end position="322"/>
    </location>
</feature>
<evidence type="ECO:0000259" key="9">
    <source>
        <dbReference type="Pfam" id="PF03176"/>
    </source>
</evidence>
<evidence type="ECO:0000256" key="8">
    <source>
        <dbReference type="SAM" id="Phobius"/>
    </source>
</evidence>
<feature type="transmembrane region" description="Helical" evidence="8">
    <location>
        <begin position="586"/>
        <end position="605"/>
    </location>
</feature>
<dbReference type="Gene3D" id="1.20.1640.10">
    <property type="entry name" value="Multidrug efflux transporter AcrB transmembrane domain"/>
    <property type="match status" value="2"/>
</dbReference>
<comment type="similarity">
    <text evidence="2">Belongs to the resistance-nodulation-cell division (RND) (TC 2.A.6) family. MmpL subfamily.</text>
</comment>
<evidence type="ECO:0000256" key="1">
    <source>
        <dbReference type="ARBA" id="ARBA00004651"/>
    </source>
</evidence>
<evidence type="ECO:0000256" key="4">
    <source>
        <dbReference type="ARBA" id="ARBA00022692"/>
    </source>
</evidence>
<dbReference type="SUPFAM" id="SSF82866">
    <property type="entry name" value="Multidrug efflux transporter AcrB transmembrane domain"/>
    <property type="match status" value="2"/>
</dbReference>
<proteinExistence type="inferred from homology"/>
<dbReference type="Pfam" id="PF03176">
    <property type="entry name" value="MMPL"/>
    <property type="match status" value="2"/>
</dbReference>
<feature type="transmembrane region" description="Helical" evidence="8">
    <location>
        <begin position="271"/>
        <end position="292"/>
    </location>
</feature>
<accession>A0A660LCN4</accession>
<feature type="transmembrane region" description="Helical" evidence="8">
    <location>
        <begin position="543"/>
        <end position="565"/>
    </location>
</feature>
<evidence type="ECO:0000313" key="11">
    <source>
        <dbReference type="Proteomes" id="UP000278962"/>
    </source>
</evidence>
<dbReference type="InterPro" id="IPR004869">
    <property type="entry name" value="MMPL_dom"/>
</dbReference>